<feature type="compositionally biased region" description="Basic and acidic residues" evidence="1">
    <location>
        <begin position="59"/>
        <end position="73"/>
    </location>
</feature>
<dbReference type="EMBL" id="JAACXV010014578">
    <property type="protein sequence ID" value="KAF7266012.1"/>
    <property type="molecule type" value="Genomic_DNA"/>
</dbReference>
<reference evidence="2" key="1">
    <citation type="submission" date="2020-08" db="EMBL/GenBank/DDBJ databases">
        <title>Genome sequencing and assembly of the red palm weevil Rhynchophorus ferrugineus.</title>
        <authorList>
            <person name="Dias G.B."/>
            <person name="Bergman C.M."/>
            <person name="Manee M."/>
        </authorList>
    </citation>
    <scope>NUCLEOTIDE SEQUENCE</scope>
    <source>
        <strain evidence="2">AA-2017</strain>
        <tissue evidence="2">Whole larva</tissue>
    </source>
</reference>
<keyword evidence="3" id="KW-1185">Reference proteome</keyword>
<accession>A0A834HP64</accession>
<organism evidence="2 3">
    <name type="scientific">Rhynchophorus ferrugineus</name>
    <name type="common">Red palm weevil</name>
    <name type="synonym">Curculio ferrugineus</name>
    <dbReference type="NCBI Taxonomy" id="354439"/>
    <lineage>
        <taxon>Eukaryota</taxon>
        <taxon>Metazoa</taxon>
        <taxon>Ecdysozoa</taxon>
        <taxon>Arthropoda</taxon>
        <taxon>Hexapoda</taxon>
        <taxon>Insecta</taxon>
        <taxon>Pterygota</taxon>
        <taxon>Neoptera</taxon>
        <taxon>Endopterygota</taxon>
        <taxon>Coleoptera</taxon>
        <taxon>Polyphaga</taxon>
        <taxon>Cucujiformia</taxon>
        <taxon>Curculionidae</taxon>
        <taxon>Dryophthorinae</taxon>
        <taxon>Rhynchophorus</taxon>
    </lineage>
</organism>
<comment type="caution">
    <text evidence="2">The sequence shown here is derived from an EMBL/GenBank/DDBJ whole genome shotgun (WGS) entry which is preliminary data.</text>
</comment>
<proteinExistence type="predicted"/>
<protein>
    <submittedName>
        <fullName evidence="2">Uncharacterized protein</fullName>
    </submittedName>
</protein>
<dbReference type="Proteomes" id="UP000625711">
    <property type="component" value="Unassembled WGS sequence"/>
</dbReference>
<dbReference type="AlphaFoldDB" id="A0A834HP64"/>
<evidence type="ECO:0000256" key="1">
    <source>
        <dbReference type="SAM" id="MobiDB-lite"/>
    </source>
</evidence>
<name>A0A834HP64_RHYFE</name>
<feature type="compositionally biased region" description="Pro residues" evidence="1">
    <location>
        <begin position="41"/>
        <end position="50"/>
    </location>
</feature>
<evidence type="ECO:0000313" key="2">
    <source>
        <dbReference type="EMBL" id="KAF7266012.1"/>
    </source>
</evidence>
<evidence type="ECO:0000313" key="3">
    <source>
        <dbReference type="Proteomes" id="UP000625711"/>
    </source>
</evidence>
<feature type="region of interest" description="Disordered" evidence="1">
    <location>
        <begin position="37"/>
        <end position="73"/>
    </location>
</feature>
<gene>
    <name evidence="2" type="ORF">GWI33_020621</name>
</gene>
<sequence length="86" mass="9498">MANIRCSEQMQMGIPLFYRFNIHLPSKPKQYPEVQITKLTPTPPSHTTPHPPKKVNSCTRDKGSGSSRPKEKFSGHLAASLLLAAA</sequence>